<feature type="compositionally biased region" description="Polar residues" evidence="1">
    <location>
        <begin position="1"/>
        <end position="25"/>
    </location>
</feature>
<dbReference type="EMBL" id="UZAM01011861">
    <property type="protein sequence ID" value="VDP18643.1"/>
    <property type="molecule type" value="Genomic_DNA"/>
</dbReference>
<protein>
    <submittedName>
        <fullName evidence="2 4">Uncharacterized protein</fullName>
    </submittedName>
</protein>
<evidence type="ECO:0000313" key="3">
    <source>
        <dbReference type="Proteomes" id="UP000270296"/>
    </source>
</evidence>
<evidence type="ECO:0000313" key="2">
    <source>
        <dbReference type="EMBL" id="VDP18643.1"/>
    </source>
</evidence>
<reference evidence="4" key="1">
    <citation type="submission" date="2016-06" db="UniProtKB">
        <authorList>
            <consortium name="WormBaseParasite"/>
        </authorList>
    </citation>
    <scope>IDENTIFICATION</scope>
</reference>
<proteinExistence type="predicted"/>
<dbReference type="AlphaFoldDB" id="A0A183IYJ5"/>
<accession>A0A183IYJ5</accession>
<reference evidence="2 3" key="2">
    <citation type="submission" date="2018-11" db="EMBL/GenBank/DDBJ databases">
        <authorList>
            <consortium name="Pathogen Informatics"/>
        </authorList>
    </citation>
    <scope>NUCLEOTIDE SEQUENCE [LARGE SCALE GENOMIC DNA]</scope>
</reference>
<feature type="region of interest" description="Disordered" evidence="1">
    <location>
        <begin position="1"/>
        <end position="55"/>
    </location>
</feature>
<dbReference type="Proteomes" id="UP000270296">
    <property type="component" value="Unassembled WGS sequence"/>
</dbReference>
<feature type="compositionally biased region" description="Basic and acidic residues" evidence="1">
    <location>
        <begin position="41"/>
        <end position="55"/>
    </location>
</feature>
<evidence type="ECO:0000313" key="4">
    <source>
        <dbReference type="WBParaSite" id="SBAD_0000900601-mRNA-1"/>
    </source>
</evidence>
<dbReference type="WBParaSite" id="SBAD_0000900601-mRNA-1">
    <property type="protein sequence ID" value="SBAD_0000900601-mRNA-1"/>
    <property type="gene ID" value="SBAD_0000900601"/>
</dbReference>
<keyword evidence="3" id="KW-1185">Reference proteome</keyword>
<gene>
    <name evidence="2" type="ORF">SBAD_LOCUS8693</name>
</gene>
<name>A0A183IYJ5_9BILA</name>
<sequence>MNDSKQTPLNNPKQGVQAKSSNNRNCMKKDEGSKKQQKVRRGSDRSSKIRSQKDETTPEIECYAEYCAAAHKHWFHVSQHEAPNTLAQMQKAIKARQLQMPRLVTEGDYIHKSAPGRILSHGTARILTRLSEAERSRDSQPIPRIDDTLVCTFRTLVKSLPRPPGEYHCVRPDTGRTYNPPERGVRTIQASRLDTDSSDDNFGAIPS</sequence>
<feature type="region of interest" description="Disordered" evidence="1">
    <location>
        <begin position="173"/>
        <end position="207"/>
    </location>
</feature>
<organism evidence="4">
    <name type="scientific">Soboliphyme baturini</name>
    <dbReference type="NCBI Taxonomy" id="241478"/>
    <lineage>
        <taxon>Eukaryota</taxon>
        <taxon>Metazoa</taxon>
        <taxon>Ecdysozoa</taxon>
        <taxon>Nematoda</taxon>
        <taxon>Enoplea</taxon>
        <taxon>Dorylaimia</taxon>
        <taxon>Dioctophymatida</taxon>
        <taxon>Dioctophymatoidea</taxon>
        <taxon>Soboliphymatidae</taxon>
        <taxon>Soboliphyme</taxon>
    </lineage>
</organism>
<evidence type="ECO:0000256" key="1">
    <source>
        <dbReference type="SAM" id="MobiDB-lite"/>
    </source>
</evidence>